<feature type="compositionally biased region" description="Acidic residues" evidence="7">
    <location>
        <begin position="96"/>
        <end position="107"/>
    </location>
</feature>
<proteinExistence type="inferred from homology"/>
<evidence type="ECO:0000256" key="7">
    <source>
        <dbReference type="SAM" id="MobiDB-lite"/>
    </source>
</evidence>
<evidence type="ECO:0000256" key="4">
    <source>
        <dbReference type="ARBA" id="ARBA00022485"/>
    </source>
</evidence>
<keyword evidence="9" id="KW-1185">Reference proteome</keyword>
<gene>
    <name evidence="8" type="ORF">QBC47DRAFT_151659</name>
</gene>
<comment type="subunit">
    <text evidence="3">Monomer.</text>
</comment>
<organism evidence="8 9">
    <name type="scientific">Echria macrotheca</name>
    <dbReference type="NCBI Taxonomy" id="438768"/>
    <lineage>
        <taxon>Eukaryota</taxon>
        <taxon>Fungi</taxon>
        <taxon>Dikarya</taxon>
        <taxon>Ascomycota</taxon>
        <taxon>Pezizomycotina</taxon>
        <taxon>Sordariomycetes</taxon>
        <taxon>Sordariomycetidae</taxon>
        <taxon>Sordariales</taxon>
        <taxon>Schizotheciaceae</taxon>
        <taxon>Echria</taxon>
    </lineage>
</organism>
<evidence type="ECO:0000256" key="1">
    <source>
        <dbReference type="ARBA" id="ARBA00001966"/>
    </source>
</evidence>
<dbReference type="GO" id="GO:0005634">
    <property type="term" value="C:nucleus"/>
    <property type="evidence" value="ECO:0007669"/>
    <property type="project" value="TreeGrafter"/>
</dbReference>
<feature type="compositionally biased region" description="Low complexity" evidence="7">
    <location>
        <begin position="199"/>
        <end position="208"/>
    </location>
</feature>
<dbReference type="GO" id="GO:0045145">
    <property type="term" value="F:single-stranded DNA 5'-3' DNA exonuclease activity"/>
    <property type="evidence" value="ECO:0007669"/>
    <property type="project" value="InterPro"/>
</dbReference>
<keyword evidence="6 8" id="KW-0378">Hydrolase</keyword>
<dbReference type="GO" id="GO:0051539">
    <property type="term" value="F:4 iron, 4 sulfur cluster binding"/>
    <property type="evidence" value="ECO:0007669"/>
    <property type="project" value="UniProtKB-KW"/>
</dbReference>
<dbReference type="InterPro" id="IPR019190">
    <property type="entry name" value="EXOV"/>
</dbReference>
<comment type="similarity">
    <text evidence="2">Belongs to the EXO5 family.</text>
</comment>
<feature type="region of interest" description="Disordered" evidence="7">
    <location>
        <begin position="616"/>
        <end position="642"/>
    </location>
</feature>
<dbReference type="GO" id="GO:0005739">
    <property type="term" value="C:mitochondrion"/>
    <property type="evidence" value="ECO:0007669"/>
    <property type="project" value="TreeGrafter"/>
</dbReference>
<keyword evidence="4" id="KW-0408">Iron</keyword>
<evidence type="ECO:0000256" key="3">
    <source>
        <dbReference type="ARBA" id="ARBA00011245"/>
    </source>
</evidence>
<keyword evidence="4" id="KW-0411">Iron-sulfur</keyword>
<dbReference type="EMBL" id="MU839857">
    <property type="protein sequence ID" value="KAK1749523.1"/>
    <property type="molecule type" value="Genomic_DNA"/>
</dbReference>
<evidence type="ECO:0000256" key="6">
    <source>
        <dbReference type="ARBA" id="ARBA00022839"/>
    </source>
</evidence>
<dbReference type="Pfam" id="PF09810">
    <property type="entry name" value="Exo5"/>
    <property type="match status" value="1"/>
</dbReference>
<evidence type="ECO:0000256" key="5">
    <source>
        <dbReference type="ARBA" id="ARBA00022722"/>
    </source>
</evidence>
<evidence type="ECO:0000256" key="2">
    <source>
        <dbReference type="ARBA" id="ARBA00009797"/>
    </source>
</evidence>
<dbReference type="GO" id="GO:0036297">
    <property type="term" value="P:interstrand cross-link repair"/>
    <property type="evidence" value="ECO:0007669"/>
    <property type="project" value="TreeGrafter"/>
</dbReference>
<reference evidence="8" key="1">
    <citation type="submission" date="2023-06" db="EMBL/GenBank/DDBJ databases">
        <title>Genome-scale phylogeny and comparative genomics of the fungal order Sordariales.</title>
        <authorList>
            <consortium name="Lawrence Berkeley National Laboratory"/>
            <person name="Hensen N."/>
            <person name="Bonometti L."/>
            <person name="Westerberg I."/>
            <person name="Brannstrom I.O."/>
            <person name="Guillou S."/>
            <person name="Cros-Aarteil S."/>
            <person name="Calhoun S."/>
            <person name="Haridas S."/>
            <person name="Kuo A."/>
            <person name="Mondo S."/>
            <person name="Pangilinan J."/>
            <person name="Riley R."/>
            <person name="Labutti K."/>
            <person name="Andreopoulos B."/>
            <person name="Lipzen A."/>
            <person name="Chen C."/>
            <person name="Yanf M."/>
            <person name="Daum C."/>
            <person name="Ng V."/>
            <person name="Clum A."/>
            <person name="Steindorff A."/>
            <person name="Ohm R."/>
            <person name="Martin F."/>
            <person name="Silar P."/>
            <person name="Natvig D."/>
            <person name="Lalanne C."/>
            <person name="Gautier V."/>
            <person name="Ament-Velasquez S.L."/>
            <person name="Kruys A."/>
            <person name="Hutchinson M.I."/>
            <person name="Powell A.J."/>
            <person name="Barry K."/>
            <person name="Miller A.N."/>
            <person name="Grigoriev I.V."/>
            <person name="Debuchy R."/>
            <person name="Gladieux P."/>
            <person name="Thoren M.H."/>
            <person name="Johannesson H."/>
        </authorList>
    </citation>
    <scope>NUCLEOTIDE SEQUENCE</scope>
    <source>
        <strain evidence="8">PSN4</strain>
    </source>
</reference>
<comment type="caution">
    <text evidence="8">The sequence shown here is derived from an EMBL/GenBank/DDBJ whole genome shotgun (WGS) entry which is preliminary data.</text>
</comment>
<evidence type="ECO:0000313" key="8">
    <source>
        <dbReference type="EMBL" id="KAK1749523.1"/>
    </source>
</evidence>
<keyword evidence="4" id="KW-0004">4Fe-4S</keyword>
<keyword evidence="5" id="KW-0540">Nuclease</keyword>
<dbReference type="PANTHER" id="PTHR14464">
    <property type="entry name" value="EXONUCLEASE V"/>
    <property type="match status" value="1"/>
</dbReference>
<keyword evidence="4" id="KW-0479">Metal-binding</keyword>
<comment type="cofactor">
    <cofactor evidence="1">
        <name>[4Fe-4S] cluster</name>
        <dbReference type="ChEBI" id="CHEBI:49883"/>
    </cofactor>
</comment>
<sequence length="642" mass="71436">MASFASSSDSDYGYDLTLSDEEQLIAVVDSLSPPRTRPPPPSTLRKAPYPAPAPAPRNPTRPHRPAPSVADSTASLENYLQNAIAAHETAARISESDLDLDPAELDSDGPAYSHGSGSDTGIPPPPPKPAPAKKRHLAPSVASRDSNLSAFVAQTKAKHAPRMLTEQRRPRDIQYPDLSRALSDAQKSSTDSRSRSENDSSSTTNSSNGRPPLLRFRTFPMKPLSVSDLTAGSWCELQHFYTLTRRDGKKTRTAAMKAGTAVHERLEREVYTTVAVEVRKREDNFGLKLWNIIQGLRTLRDTGIARELEVWGMVDGNVVNGIIDGLSYDNPDPELEEDVISSRGSQTSQSSQHQLSLGNKTIFVTDVKTRASKTPPSQAQVRAAIIQLFLYHRFLSQMASGRLDYLEVFKRYGLNPDETFSDVFMARIAALHEEVFSDVDSGATDITETTSDWYSTVSTPSKLGARDDLPRDDQNDVTFMKYRTLRSLLPLLKFEIQLTFPRGAATLGQIVAVEYRYRARTAADDVYQPLGLDETSDKDKAGTVICTNSFYFEPDTLDAYLADNLQFWRGEREPRGVPLEEGFKCRLCEFVGECEWRMNLEQEAYRRAKLENAEREKEAVRQRGNKRYAPAAASGGGKNIQW</sequence>
<feature type="compositionally biased region" description="Basic and acidic residues" evidence="7">
    <location>
        <begin position="165"/>
        <end position="174"/>
    </location>
</feature>
<keyword evidence="6 8" id="KW-0269">Exonuclease</keyword>
<feature type="region of interest" description="Disordered" evidence="7">
    <location>
        <begin position="92"/>
        <end position="214"/>
    </location>
</feature>
<feature type="compositionally biased region" description="Pro residues" evidence="7">
    <location>
        <begin position="49"/>
        <end position="59"/>
    </location>
</feature>
<protein>
    <submittedName>
        <fullName evidence="8">Exonuclease V</fullName>
    </submittedName>
</protein>
<dbReference type="AlphaFoldDB" id="A0AAJ0B354"/>
<accession>A0AAJ0B354</accession>
<dbReference type="PANTHER" id="PTHR14464:SF4">
    <property type="entry name" value="EXONUCLEASE V"/>
    <property type="match status" value="1"/>
</dbReference>
<name>A0AAJ0B354_9PEZI</name>
<dbReference type="Proteomes" id="UP001239445">
    <property type="component" value="Unassembled WGS sequence"/>
</dbReference>
<evidence type="ECO:0000313" key="9">
    <source>
        <dbReference type="Proteomes" id="UP001239445"/>
    </source>
</evidence>
<feature type="region of interest" description="Disordered" evidence="7">
    <location>
        <begin position="27"/>
        <end position="74"/>
    </location>
</feature>